<evidence type="ECO:0000256" key="1">
    <source>
        <dbReference type="SAM" id="MobiDB-lite"/>
    </source>
</evidence>
<dbReference type="Proteomes" id="UP001401887">
    <property type="component" value="Unassembled WGS sequence"/>
</dbReference>
<protein>
    <submittedName>
        <fullName evidence="2">Uncharacterized protein</fullName>
    </submittedName>
</protein>
<evidence type="ECO:0000313" key="2">
    <source>
        <dbReference type="EMBL" id="GAA5513664.1"/>
    </source>
</evidence>
<name>A0ABP9W8M0_9DEIO</name>
<proteinExistence type="predicted"/>
<keyword evidence="3" id="KW-1185">Reference proteome</keyword>
<feature type="region of interest" description="Disordered" evidence="1">
    <location>
        <begin position="36"/>
        <end position="62"/>
    </location>
</feature>
<accession>A0ABP9W8M0</accession>
<organism evidence="2 3">
    <name type="scientific">Deinococcus carri</name>
    <dbReference type="NCBI Taxonomy" id="1211323"/>
    <lineage>
        <taxon>Bacteria</taxon>
        <taxon>Thermotogati</taxon>
        <taxon>Deinococcota</taxon>
        <taxon>Deinococci</taxon>
        <taxon>Deinococcales</taxon>
        <taxon>Deinococcaceae</taxon>
        <taxon>Deinococcus</taxon>
    </lineage>
</organism>
<evidence type="ECO:0000313" key="3">
    <source>
        <dbReference type="Proteomes" id="UP001401887"/>
    </source>
</evidence>
<dbReference type="EMBL" id="BAABRP010000009">
    <property type="protein sequence ID" value="GAA5513664.1"/>
    <property type="molecule type" value="Genomic_DNA"/>
</dbReference>
<sequence>MPLVLPKRCPNCGRRCVRNERGYWLCDPAAGGCGWTDDPATVQPLPTAPTPDEAPQTPPETA</sequence>
<gene>
    <name evidence="2" type="ORF">Dcar01_02408</name>
</gene>
<reference evidence="2 3" key="1">
    <citation type="submission" date="2024-02" db="EMBL/GenBank/DDBJ databases">
        <title>Deinococcus carri NBRC 110142.</title>
        <authorList>
            <person name="Ichikawa N."/>
            <person name="Katano-Makiyama Y."/>
            <person name="Hidaka K."/>
        </authorList>
    </citation>
    <scope>NUCLEOTIDE SEQUENCE [LARGE SCALE GENOMIC DNA]</scope>
    <source>
        <strain evidence="2 3">NBRC 110142</strain>
    </source>
</reference>
<comment type="caution">
    <text evidence="2">The sequence shown here is derived from an EMBL/GenBank/DDBJ whole genome shotgun (WGS) entry which is preliminary data.</text>
</comment>